<accession>A0A4U0Q8E9</accession>
<protein>
    <submittedName>
        <fullName evidence="2">Uncharacterized protein</fullName>
    </submittedName>
</protein>
<comment type="caution">
    <text evidence="2">The sequence shown here is derived from an EMBL/GenBank/DDBJ whole genome shotgun (WGS) entry which is preliminary data.</text>
</comment>
<evidence type="ECO:0000313" key="3">
    <source>
        <dbReference type="Proteomes" id="UP000310016"/>
    </source>
</evidence>
<keyword evidence="1" id="KW-0812">Transmembrane</keyword>
<dbReference type="OrthoDB" id="9789634at2"/>
<dbReference type="AlphaFoldDB" id="A0A4U0Q8E9"/>
<name>A0A4U0Q8E9_9NEIS</name>
<evidence type="ECO:0000256" key="1">
    <source>
        <dbReference type="SAM" id="Phobius"/>
    </source>
</evidence>
<proteinExistence type="predicted"/>
<dbReference type="RefSeq" id="WP_136772004.1">
    <property type="nucleotide sequence ID" value="NZ_SUMF01000002.1"/>
</dbReference>
<feature type="transmembrane region" description="Helical" evidence="1">
    <location>
        <begin position="7"/>
        <end position="26"/>
    </location>
</feature>
<dbReference type="EMBL" id="SUMF01000002">
    <property type="protein sequence ID" value="TJZ77529.1"/>
    <property type="molecule type" value="Genomic_DNA"/>
</dbReference>
<reference evidence="2 3" key="1">
    <citation type="submission" date="2019-04" db="EMBL/GenBank/DDBJ databases">
        <title>Chitiniphilus eburnea sp. nov., a novel chitinolytic bacterium isolated from aquaculture sludge.</title>
        <authorList>
            <person name="Sheng M."/>
        </authorList>
    </citation>
    <scope>NUCLEOTIDE SEQUENCE [LARGE SCALE GENOMIC DNA]</scope>
    <source>
        <strain evidence="2 3">HX-2-15</strain>
    </source>
</reference>
<keyword evidence="3" id="KW-1185">Reference proteome</keyword>
<organism evidence="2 3">
    <name type="scientific">Chitiniphilus eburneus</name>
    <dbReference type="NCBI Taxonomy" id="2571148"/>
    <lineage>
        <taxon>Bacteria</taxon>
        <taxon>Pseudomonadati</taxon>
        <taxon>Pseudomonadota</taxon>
        <taxon>Betaproteobacteria</taxon>
        <taxon>Neisseriales</taxon>
        <taxon>Chitinibacteraceae</taxon>
        <taxon>Chitiniphilus</taxon>
    </lineage>
</organism>
<keyword evidence="1" id="KW-0472">Membrane</keyword>
<sequence length="185" mass="20644">MTVSQRNVVRTLSLLSIAGGIAWQLFEPGFEPSLFVIVGLMGLFTQWWPTRRKSYAARRLSGTVTFNYSNNDGRYVIGREELLFETAWSKASDTSIHIYKDPPSIDSLAIAPGVAHIKDLRSVSGLDFSSRSRTPQEGDVIVLKNKYGKYAALKVSDIKDSTRSDLIDEITFSYVINPDGGDDFR</sequence>
<evidence type="ECO:0000313" key="2">
    <source>
        <dbReference type="EMBL" id="TJZ77529.1"/>
    </source>
</evidence>
<gene>
    <name evidence="2" type="ORF">FAZ21_04135</name>
</gene>
<keyword evidence="1" id="KW-1133">Transmembrane helix</keyword>
<dbReference type="Proteomes" id="UP000310016">
    <property type="component" value="Unassembled WGS sequence"/>
</dbReference>
<feature type="transmembrane region" description="Helical" evidence="1">
    <location>
        <begin position="32"/>
        <end position="49"/>
    </location>
</feature>